<protein>
    <recommendedName>
        <fullName evidence="15">Signal recognition particle 54 kDa protein</fullName>
    </recommendedName>
</protein>
<keyword evidence="9 15" id="KW-0342">GTP-binding</keyword>
<evidence type="ECO:0000256" key="1">
    <source>
        <dbReference type="ARBA" id="ARBA00004240"/>
    </source>
</evidence>
<dbReference type="SUPFAM" id="SSF52540">
    <property type="entry name" value="P-loop containing nucleoside triphosphate hydrolases"/>
    <property type="match status" value="1"/>
</dbReference>
<dbReference type="InterPro" id="IPR036225">
    <property type="entry name" value="SRP/SRP_N"/>
</dbReference>
<dbReference type="GO" id="GO:0005786">
    <property type="term" value="C:signal recognition particle, endoplasmic reticulum targeting"/>
    <property type="evidence" value="ECO:0000318"/>
    <property type="project" value="GO_Central"/>
</dbReference>
<keyword evidence="11 15" id="KW-0687">Ribonucleoprotein</keyword>
<comment type="subcellular location">
    <subcellularLocation>
        <location evidence="2 15">Cytoplasm</location>
    </subcellularLocation>
    <subcellularLocation>
        <location evidence="1 15">Endoplasmic reticulum</location>
    </subcellularLocation>
</comment>
<reference evidence="17 18" key="1">
    <citation type="journal article" date="2014" name="Science">
        <title>Plant genetics. Early allopolyploid evolution in the post-Neolithic Brassica napus oilseed genome.</title>
        <authorList>
            <person name="Chalhoub B."/>
            <person name="Denoeud F."/>
            <person name="Liu S."/>
            <person name="Parkin I.A."/>
            <person name="Tang H."/>
            <person name="Wang X."/>
            <person name="Chiquet J."/>
            <person name="Belcram H."/>
            <person name="Tong C."/>
            <person name="Samans B."/>
            <person name="Correa M."/>
            <person name="Da Silva C."/>
            <person name="Just J."/>
            <person name="Falentin C."/>
            <person name="Koh C.S."/>
            <person name="Le Clainche I."/>
            <person name="Bernard M."/>
            <person name="Bento P."/>
            <person name="Noel B."/>
            <person name="Labadie K."/>
            <person name="Alberti A."/>
            <person name="Charles M."/>
            <person name="Arnaud D."/>
            <person name="Guo H."/>
            <person name="Daviaud C."/>
            <person name="Alamery S."/>
            <person name="Jabbari K."/>
            <person name="Zhao M."/>
            <person name="Edger P.P."/>
            <person name="Chelaifa H."/>
            <person name="Tack D."/>
            <person name="Lassalle G."/>
            <person name="Mestiri I."/>
            <person name="Schnel N."/>
            <person name="Le Paslier M.C."/>
            <person name="Fan G."/>
            <person name="Renault V."/>
            <person name="Bayer P.E."/>
            <person name="Golicz A.A."/>
            <person name="Manoli S."/>
            <person name="Lee T.H."/>
            <person name="Thi V.H."/>
            <person name="Chalabi S."/>
            <person name="Hu Q."/>
            <person name="Fan C."/>
            <person name="Tollenaere R."/>
            <person name="Lu Y."/>
            <person name="Battail C."/>
            <person name="Shen J."/>
            <person name="Sidebottom C.H."/>
            <person name="Wang X."/>
            <person name="Canaguier A."/>
            <person name="Chauveau A."/>
            <person name="Berard A."/>
            <person name="Deniot G."/>
            <person name="Guan M."/>
            <person name="Liu Z."/>
            <person name="Sun F."/>
            <person name="Lim Y.P."/>
            <person name="Lyons E."/>
            <person name="Town C.D."/>
            <person name="Bancroft I."/>
            <person name="Wang X."/>
            <person name="Meng J."/>
            <person name="Ma J."/>
            <person name="Pires J.C."/>
            <person name="King G.J."/>
            <person name="Brunel D."/>
            <person name="Delourme R."/>
            <person name="Renard M."/>
            <person name="Aury J.M."/>
            <person name="Adams K.L."/>
            <person name="Batley J."/>
            <person name="Snowdon R.J."/>
            <person name="Tost J."/>
            <person name="Edwards D."/>
            <person name="Zhou Y."/>
            <person name="Hua W."/>
            <person name="Sharpe A.G."/>
            <person name="Paterson A.H."/>
            <person name="Guan C."/>
            <person name="Wincker P."/>
        </authorList>
    </citation>
    <scope>NUCLEOTIDE SEQUENCE [LARGE SCALE GENOMIC DNA]</scope>
    <source>
        <strain evidence="18">cv. Darmor-bzh</strain>
    </source>
</reference>
<dbReference type="InterPro" id="IPR027417">
    <property type="entry name" value="P-loop_NTPase"/>
</dbReference>
<dbReference type="FunFam" id="1.10.260.30:FF:000004">
    <property type="entry name" value="Signal recognition particle 54 kDa protein"/>
    <property type="match status" value="1"/>
</dbReference>
<evidence type="ECO:0000256" key="14">
    <source>
        <dbReference type="ARBA" id="ARBA00048157"/>
    </source>
</evidence>
<dbReference type="InterPro" id="IPR013822">
    <property type="entry name" value="Signal_recog_particl_SRP54_hlx"/>
</dbReference>
<dbReference type="PANTHER" id="PTHR11564">
    <property type="entry name" value="SIGNAL RECOGNITION PARTICLE 54K PROTEIN SRP54"/>
    <property type="match status" value="1"/>
</dbReference>
<dbReference type="Gene3D" id="3.40.50.300">
    <property type="entry name" value="P-loop containing nucleotide triphosphate hydrolases"/>
    <property type="match status" value="1"/>
</dbReference>
<sequence>MVLAELGGQIASALQKMSNVTIIDEKALNECLKEITRALLHSDVSFPLVREMQNNIKKIVNLEELAAGHNKRRIIEQAIFSELCKMLDPGKPAFSPKKAKPSVVMFVGLQGAGKTTTCTKYAYYHQKKGYKPALVCADTFRAGAFDQLKQNATKARIPFYGSYTESDPVKIAVEGVDTFKKENCDLIIVDTSGRHKQEATLFEEMRQVAEATKPDLVIFVMDSSIGQAAFDQAQAFKQSVAVGAVIITKMDGHAKGGGALSAVAATKSPVIFIGTGEHMDEFEVFDVKPFVSRLLGMGDWSGFVDKLQDVVPKNQQPELLEKLSQGTFTLRIMYDQFQNILNMGPLKEVFSMLPGGAADMMPKGHEKESQAKVKRYMTMMDSMTNEELDSSNPKVFNESRMMRIARGSGRLVREVMEMLEEYKRLAKIWSKMKGLKIPKSGDMSALSRNMNAQHMSKVLPPQMLKQIGGMGGLQSLMKQMGSGKDMMGMFGGKDK</sequence>
<dbReference type="NCBIfam" id="TIGR01425">
    <property type="entry name" value="SRP54_euk"/>
    <property type="match status" value="1"/>
</dbReference>
<dbReference type="Proteomes" id="UP000028999">
    <property type="component" value="Unassembled WGS sequence"/>
</dbReference>
<evidence type="ECO:0000256" key="9">
    <source>
        <dbReference type="ARBA" id="ARBA00023134"/>
    </source>
</evidence>
<dbReference type="KEGG" id="bna:106437004"/>
<dbReference type="SUPFAM" id="SSF47446">
    <property type="entry name" value="Signal peptide-binding domain"/>
    <property type="match status" value="1"/>
</dbReference>
<dbReference type="InterPro" id="IPR022941">
    <property type="entry name" value="SRP54"/>
</dbReference>
<keyword evidence="5 15" id="KW-0547">Nucleotide-binding</keyword>
<dbReference type="SUPFAM" id="SSF47364">
    <property type="entry name" value="Domain of the SRP/SRP receptor G-proteins"/>
    <property type="match status" value="1"/>
</dbReference>
<comment type="subunit">
    <text evidence="12 15">Component of a signal recognition particle (SRP) complex that consists of a 7SL RNA molecule of 300 nucleotides and six protein subunits: SRP72, SRP68, SRP54, SRP19, SRP14 and SRP9.</text>
</comment>
<dbReference type="GO" id="GO:0006616">
    <property type="term" value="P:SRP-dependent cotranslational protein targeting to membrane, translocation"/>
    <property type="evidence" value="ECO:0000318"/>
    <property type="project" value="GO_Central"/>
</dbReference>
<dbReference type="GO" id="GO:0005829">
    <property type="term" value="C:cytosol"/>
    <property type="evidence" value="ECO:0000318"/>
    <property type="project" value="GO_Central"/>
</dbReference>
<accession>A0A078HSD9</accession>
<dbReference type="Gene3D" id="1.20.120.140">
    <property type="entry name" value="Signal recognition particle SRP54, nucleotide-binding domain"/>
    <property type="match status" value="1"/>
</dbReference>
<keyword evidence="7 15" id="KW-0256">Endoplasmic reticulum</keyword>
<dbReference type="PROSITE" id="PS00300">
    <property type="entry name" value="SRP54"/>
    <property type="match status" value="1"/>
</dbReference>
<evidence type="ECO:0000313" key="17">
    <source>
        <dbReference type="EMBL" id="CDY40616.1"/>
    </source>
</evidence>
<dbReference type="GO" id="GO:0008312">
    <property type="term" value="F:7S RNA binding"/>
    <property type="evidence" value="ECO:0000318"/>
    <property type="project" value="GO_Central"/>
</dbReference>
<dbReference type="STRING" id="3708.A0A078HSD9"/>
<dbReference type="InterPro" id="IPR006325">
    <property type="entry name" value="SRP54_euk"/>
</dbReference>
<comment type="similarity">
    <text evidence="3 15">Belongs to the GTP-binding SRP family. SRP54 subfamily.</text>
</comment>
<dbReference type="Pfam" id="PF02978">
    <property type="entry name" value="SRP_SPB"/>
    <property type="match status" value="1"/>
</dbReference>
<feature type="domain" description="SRP54-type proteins GTP-binding" evidence="16">
    <location>
        <begin position="269"/>
        <end position="282"/>
    </location>
</feature>
<dbReference type="SMART" id="SM00962">
    <property type="entry name" value="SRP54"/>
    <property type="match status" value="1"/>
</dbReference>
<dbReference type="GO" id="GO:0005783">
    <property type="term" value="C:endoplasmic reticulum"/>
    <property type="evidence" value="ECO:0007669"/>
    <property type="project" value="UniProtKB-SubCell"/>
</dbReference>
<dbReference type="CDD" id="cd17875">
    <property type="entry name" value="SRP54_G"/>
    <property type="match status" value="1"/>
</dbReference>
<comment type="function">
    <text evidence="13 15">Component of the signal recognition particle (SRP) complex, a ribonucleoprotein complex that mediates the cotranslational targeting of secretory and membrane proteins to the endoplasmic reticulum (ER). As part of the SRP complex, associates with the SRP receptor (SR) component SRPRA to target secretory proteins to the endoplasmic reticulum membrane. Binds to the signal sequence of presecretory proteins when they emerge from the ribosomes. Displays basal GTPase activity, and stimulates reciprocal GTPase activation of the SR subunit SRPRA. Forms a guanosine 5'-triphosphate (GTP)-dependent complex with the SR subunit SRPRA. SR compaction and GTPase mediated rearrangement of SR drive SRP-mediated cotranslational protein translocation into the ER. Requires the presence of SRP9/SRP14 and/or SRP19 to stably interact with RNA.</text>
</comment>
<evidence type="ECO:0000256" key="3">
    <source>
        <dbReference type="ARBA" id="ARBA00005450"/>
    </source>
</evidence>
<organism evidence="17 18">
    <name type="scientific">Brassica napus</name>
    <name type="common">Rape</name>
    <dbReference type="NCBI Taxonomy" id="3708"/>
    <lineage>
        <taxon>Eukaryota</taxon>
        <taxon>Viridiplantae</taxon>
        <taxon>Streptophyta</taxon>
        <taxon>Embryophyta</taxon>
        <taxon>Tracheophyta</taxon>
        <taxon>Spermatophyta</taxon>
        <taxon>Magnoliopsida</taxon>
        <taxon>eudicotyledons</taxon>
        <taxon>Gunneridae</taxon>
        <taxon>Pentapetalae</taxon>
        <taxon>rosids</taxon>
        <taxon>malvids</taxon>
        <taxon>Brassicales</taxon>
        <taxon>Brassicaceae</taxon>
        <taxon>Brassiceae</taxon>
        <taxon>Brassica</taxon>
    </lineage>
</organism>
<evidence type="ECO:0000313" key="18">
    <source>
        <dbReference type="Proteomes" id="UP000028999"/>
    </source>
</evidence>
<evidence type="ECO:0000256" key="6">
    <source>
        <dbReference type="ARBA" id="ARBA00022801"/>
    </source>
</evidence>
<dbReference type="InterPro" id="IPR003593">
    <property type="entry name" value="AAA+_ATPase"/>
</dbReference>
<dbReference type="InterPro" id="IPR042101">
    <property type="entry name" value="SRP54_N_sf"/>
</dbReference>
<dbReference type="Gene3D" id="1.10.260.30">
    <property type="entry name" value="Signal recognition particle, SRP54 subunit, M-domain"/>
    <property type="match status" value="1"/>
</dbReference>
<evidence type="ECO:0000256" key="8">
    <source>
        <dbReference type="ARBA" id="ARBA00022884"/>
    </source>
</evidence>
<evidence type="ECO:0000256" key="4">
    <source>
        <dbReference type="ARBA" id="ARBA00022490"/>
    </source>
</evidence>
<dbReference type="InterPro" id="IPR000897">
    <property type="entry name" value="SRP54_GTPase_dom"/>
</dbReference>
<keyword evidence="4 15" id="KW-0963">Cytoplasm</keyword>
<keyword evidence="6" id="KW-0378">Hydrolase</keyword>
<comment type="domain">
    <text evidence="15">The M domain binds the 7SL RNA in presence of SRP19 and binds the signal sequence of presecretory proteins.</text>
</comment>
<dbReference type="PaxDb" id="3708-A0A078HSD9"/>
<comment type="catalytic activity">
    <reaction evidence="14">
        <text>GTP + H2O = GDP + phosphate + H(+)</text>
        <dbReference type="Rhea" id="RHEA:19669"/>
        <dbReference type="ChEBI" id="CHEBI:15377"/>
        <dbReference type="ChEBI" id="CHEBI:15378"/>
        <dbReference type="ChEBI" id="CHEBI:37565"/>
        <dbReference type="ChEBI" id="CHEBI:43474"/>
        <dbReference type="ChEBI" id="CHEBI:58189"/>
        <dbReference type="EC" id="3.6.5.4"/>
    </reaction>
    <physiologicalReaction direction="left-to-right" evidence="14">
        <dbReference type="Rhea" id="RHEA:19670"/>
    </physiologicalReaction>
</comment>
<evidence type="ECO:0000256" key="12">
    <source>
        <dbReference type="ARBA" id="ARBA00034796"/>
    </source>
</evidence>
<comment type="domain">
    <text evidence="15">The NG domain, also named G domain, is a special guanosine triphosphatase (GTPase) domain, which binds GTP and forms a guanosine 5'-triphosphate (GTP)-dependent complex with a homologous NG domain in the SRP receptor subunit SRPRA. The two NG domains undergo cooperative rearrangements upon their assembly, which culminate in the reciprocal activation of the GTPase activity of one another. SRP receptor compaction upon binding with cargo-loaded SRP and GTPase rearrangement drive SRP-mediated cotranslational protein translocation into the ER.</text>
</comment>
<dbReference type="AlphaFoldDB" id="A0A078HSD9"/>
<dbReference type="PANTHER" id="PTHR11564:SF5">
    <property type="entry name" value="SIGNAL RECOGNITION PARTICLE SUBUNIT SRP54"/>
    <property type="match status" value="1"/>
</dbReference>
<dbReference type="GO" id="GO:0003924">
    <property type="term" value="F:GTPase activity"/>
    <property type="evidence" value="ECO:0007669"/>
    <property type="project" value="UniProtKB-UniRule"/>
</dbReference>
<evidence type="ECO:0000256" key="15">
    <source>
        <dbReference type="RuleBase" id="RU364034"/>
    </source>
</evidence>
<evidence type="ECO:0000259" key="16">
    <source>
        <dbReference type="PROSITE" id="PS00300"/>
    </source>
</evidence>
<name>A0A078HSD9_BRANA</name>
<dbReference type="FunFam" id="3.40.50.300:FF:000022">
    <property type="entry name" value="Signal recognition particle 54 kDa subunit"/>
    <property type="match status" value="1"/>
</dbReference>
<dbReference type="Pfam" id="PF00448">
    <property type="entry name" value="SRP54"/>
    <property type="match status" value="1"/>
</dbReference>
<evidence type="ECO:0000256" key="7">
    <source>
        <dbReference type="ARBA" id="ARBA00022824"/>
    </source>
</evidence>
<gene>
    <name evidence="17" type="primary">BnaC06g02320D</name>
    <name evidence="17" type="ORF">GSBRNA2T00071459001</name>
</gene>
<evidence type="ECO:0000256" key="10">
    <source>
        <dbReference type="ARBA" id="ARBA00023135"/>
    </source>
</evidence>
<dbReference type="FunFam" id="1.20.120.140:FF:000001">
    <property type="entry name" value="Signal recognition particle GTPase"/>
    <property type="match status" value="1"/>
</dbReference>
<keyword evidence="18" id="KW-1185">Reference proteome</keyword>
<dbReference type="Pfam" id="PF02881">
    <property type="entry name" value="SRP54_N"/>
    <property type="match status" value="1"/>
</dbReference>
<dbReference type="InterPro" id="IPR004125">
    <property type="entry name" value="Signal_recog_particle_SRP54_M"/>
</dbReference>
<evidence type="ECO:0000256" key="11">
    <source>
        <dbReference type="ARBA" id="ARBA00023274"/>
    </source>
</evidence>
<dbReference type="OrthoDB" id="10250817at2759"/>
<evidence type="ECO:0000256" key="13">
    <source>
        <dbReference type="ARBA" id="ARBA00046020"/>
    </source>
</evidence>
<dbReference type="GO" id="GO:0030942">
    <property type="term" value="F:endoplasmic reticulum signal peptide binding"/>
    <property type="evidence" value="ECO:0000318"/>
    <property type="project" value="GO_Central"/>
</dbReference>
<dbReference type="SMART" id="SM00382">
    <property type="entry name" value="AAA"/>
    <property type="match status" value="1"/>
</dbReference>
<dbReference type="Gramene" id="CDY40616">
    <property type="protein sequence ID" value="CDY40616"/>
    <property type="gene ID" value="GSBRNA2T00071459001"/>
</dbReference>
<keyword evidence="10 15" id="KW-0733">Signal recognition particle</keyword>
<proteinExistence type="inferred from homology"/>
<dbReference type="SMART" id="SM00963">
    <property type="entry name" value="SRP54_N"/>
    <property type="match status" value="1"/>
</dbReference>
<dbReference type="EMBL" id="LK032475">
    <property type="protein sequence ID" value="CDY40616.1"/>
    <property type="molecule type" value="Genomic_DNA"/>
</dbReference>
<dbReference type="Gramene" id="CDX93702">
    <property type="protein sequence ID" value="CDX93702"/>
    <property type="gene ID" value="GSBRNA2T00156391001"/>
</dbReference>
<keyword evidence="8 15" id="KW-0694">RNA-binding</keyword>
<evidence type="ECO:0000256" key="5">
    <source>
        <dbReference type="ARBA" id="ARBA00022741"/>
    </source>
</evidence>
<dbReference type="GO" id="GO:0005525">
    <property type="term" value="F:GTP binding"/>
    <property type="evidence" value="ECO:0007669"/>
    <property type="project" value="UniProtKB-UniRule"/>
</dbReference>
<dbReference type="InterPro" id="IPR036891">
    <property type="entry name" value="Signal_recog_part_SRP54_M_sf"/>
</dbReference>
<dbReference type="HAMAP" id="MF_00306">
    <property type="entry name" value="SRP54"/>
    <property type="match status" value="1"/>
</dbReference>
<evidence type="ECO:0000256" key="2">
    <source>
        <dbReference type="ARBA" id="ARBA00004496"/>
    </source>
</evidence>
<dbReference type="OMA" id="XYTEMDP"/>